<dbReference type="EMBL" id="JAHMUF010000003">
    <property type="protein sequence ID" value="KAG7195419.1"/>
    <property type="molecule type" value="Genomic_DNA"/>
</dbReference>
<dbReference type="PANTHER" id="PTHR48070">
    <property type="entry name" value="ESTERASE OVCA2"/>
    <property type="match status" value="1"/>
</dbReference>
<dbReference type="InterPro" id="IPR029058">
    <property type="entry name" value="AB_hydrolase_fold"/>
</dbReference>
<protein>
    <recommendedName>
        <fullName evidence="2">Serine hydrolase domain-containing protein</fullName>
    </recommendedName>
</protein>
<accession>A0A9P7VCM2</accession>
<dbReference type="InterPro" id="IPR005645">
    <property type="entry name" value="FSH-like_dom"/>
</dbReference>
<dbReference type="Gene3D" id="3.40.50.1820">
    <property type="entry name" value="alpha/beta hydrolase"/>
    <property type="match status" value="1"/>
</dbReference>
<feature type="domain" description="Serine hydrolase" evidence="2">
    <location>
        <begin position="7"/>
        <end position="242"/>
    </location>
</feature>
<evidence type="ECO:0000259" key="2">
    <source>
        <dbReference type="Pfam" id="PF03959"/>
    </source>
</evidence>
<evidence type="ECO:0000256" key="1">
    <source>
        <dbReference type="ARBA" id="ARBA00022801"/>
    </source>
</evidence>
<dbReference type="GO" id="GO:0016787">
    <property type="term" value="F:hydrolase activity"/>
    <property type="evidence" value="ECO:0007669"/>
    <property type="project" value="UniProtKB-KW"/>
</dbReference>
<dbReference type="OrthoDB" id="2094269at2759"/>
<dbReference type="Proteomes" id="UP000790833">
    <property type="component" value="Unassembled WGS sequence"/>
</dbReference>
<gene>
    <name evidence="3" type="ORF">KQ657_003177</name>
</gene>
<dbReference type="GO" id="GO:0005737">
    <property type="term" value="C:cytoplasm"/>
    <property type="evidence" value="ECO:0007669"/>
    <property type="project" value="TreeGrafter"/>
</dbReference>
<dbReference type="Pfam" id="PF03959">
    <property type="entry name" value="FSH1"/>
    <property type="match status" value="1"/>
</dbReference>
<evidence type="ECO:0000313" key="3">
    <source>
        <dbReference type="EMBL" id="KAG7195419.1"/>
    </source>
</evidence>
<sequence length="279" mass="31700">MPAQEFKGKILFLHGYTQSSALFYAKTSALRKKLIKLNYLPIYLNAPVVLTPAQLPNGEDLAQFNSSLALDSDDSNRAWWTKKDTTNDNIELEDSLDAIKNYVQKGEIIPDSDMKDQAAHSENYKDLPIIGLIGFSQGAALGSLIAYRFHEIFETSDKLKFAIFYSGFKLNTGKGSGNEHYDKYYKKDKDHDIKFLHVIGELDTVVEEDRGMSMYKHSSDHSDLLKHPGGHFVPNSRLYIDQVTNWLQATMEPKKEDIKKEDEDDFDALMDMMDNLGKA</sequence>
<dbReference type="InterPro" id="IPR050593">
    <property type="entry name" value="LovG"/>
</dbReference>
<name>A0A9P7VCM2_9ASCO</name>
<dbReference type="AlphaFoldDB" id="A0A9P7VCM2"/>
<keyword evidence="1" id="KW-0378">Hydrolase</keyword>
<comment type="caution">
    <text evidence="3">The sequence shown here is derived from an EMBL/GenBank/DDBJ whole genome shotgun (WGS) entry which is preliminary data.</text>
</comment>
<dbReference type="PANTHER" id="PTHR48070:SF6">
    <property type="entry name" value="ESTERASE OVCA2"/>
    <property type="match status" value="1"/>
</dbReference>
<keyword evidence="4" id="KW-1185">Reference proteome</keyword>
<dbReference type="SUPFAM" id="SSF53474">
    <property type="entry name" value="alpha/beta-Hydrolases"/>
    <property type="match status" value="1"/>
</dbReference>
<evidence type="ECO:0000313" key="4">
    <source>
        <dbReference type="Proteomes" id="UP000790833"/>
    </source>
</evidence>
<dbReference type="GeneID" id="66116551"/>
<organism evidence="3 4">
    <name type="scientific">Scheffersomyces spartinae</name>
    <dbReference type="NCBI Taxonomy" id="45513"/>
    <lineage>
        <taxon>Eukaryota</taxon>
        <taxon>Fungi</taxon>
        <taxon>Dikarya</taxon>
        <taxon>Ascomycota</taxon>
        <taxon>Saccharomycotina</taxon>
        <taxon>Pichiomycetes</taxon>
        <taxon>Debaryomycetaceae</taxon>
        <taxon>Scheffersomyces</taxon>
    </lineage>
</organism>
<dbReference type="GO" id="GO:0005634">
    <property type="term" value="C:nucleus"/>
    <property type="evidence" value="ECO:0007669"/>
    <property type="project" value="TreeGrafter"/>
</dbReference>
<proteinExistence type="predicted"/>
<dbReference type="RefSeq" id="XP_043050964.1">
    <property type="nucleotide sequence ID" value="XM_043193912.1"/>
</dbReference>
<reference evidence="3" key="1">
    <citation type="submission" date="2021-03" db="EMBL/GenBank/DDBJ databases">
        <authorList>
            <person name="Palmer J.M."/>
        </authorList>
    </citation>
    <scope>NUCLEOTIDE SEQUENCE</scope>
    <source>
        <strain evidence="3">ARV_011</strain>
    </source>
</reference>